<keyword evidence="3" id="KW-1185">Reference proteome</keyword>
<evidence type="ECO:0000313" key="3">
    <source>
        <dbReference type="Proteomes" id="UP001454036"/>
    </source>
</evidence>
<protein>
    <submittedName>
        <fullName evidence="2">Uncharacterized protein</fullName>
    </submittedName>
</protein>
<feature type="region of interest" description="Disordered" evidence="1">
    <location>
        <begin position="218"/>
        <end position="251"/>
    </location>
</feature>
<dbReference type="EMBL" id="BAABME010027500">
    <property type="protein sequence ID" value="GAA0175682.1"/>
    <property type="molecule type" value="Genomic_DNA"/>
</dbReference>
<name>A0AAV3RLG0_LITER</name>
<evidence type="ECO:0000256" key="1">
    <source>
        <dbReference type="SAM" id="MobiDB-lite"/>
    </source>
</evidence>
<accession>A0AAV3RLG0</accession>
<feature type="compositionally biased region" description="Low complexity" evidence="1">
    <location>
        <begin position="229"/>
        <end position="244"/>
    </location>
</feature>
<sequence length="251" mass="28155">MPSPKSSELLSKPTNKTIHSFKSLPCKRTESLDYSSSQAAHIIDLPPDSYWVPKEDEKDWFDQNAIISRSSSRKLSFTGCPTHHVHQENLTPHRSSLSYNYTSSKAPFIGLPVGHQKPYLPSGHHRHHKAVERRTNNPYFLRSRSEPGSKLVLQVTEPASPQVNCLGKVGTKKEKVEKKTGLWQNITTVFKTGFNKSHLISSTTPVSHCDLVINKERTGPVEEQPQQQSLAGLMRLRSGRRSSGIIEPKGE</sequence>
<gene>
    <name evidence="2" type="ORF">LIER_41958</name>
</gene>
<proteinExistence type="predicted"/>
<dbReference type="AlphaFoldDB" id="A0AAV3RLG0"/>
<dbReference type="Proteomes" id="UP001454036">
    <property type="component" value="Unassembled WGS sequence"/>
</dbReference>
<evidence type="ECO:0000313" key="2">
    <source>
        <dbReference type="EMBL" id="GAA0175682.1"/>
    </source>
</evidence>
<dbReference type="PANTHER" id="PTHR34120">
    <property type="entry name" value="EXPRESSED PROTEIN"/>
    <property type="match status" value="1"/>
</dbReference>
<comment type="caution">
    <text evidence="2">The sequence shown here is derived from an EMBL/GenBank/DDBJ whole genome shotgun (WGS) entry which is preliminary data.</text>
</comment>
<reference evidence="2 3" key="1">
    <citation type="submission" date="2024-01" db="EMBL/GenBank/DDBJ databases">
        <title>The complete chloroplast genome sequence of Lithospermum erythrorhizon: insights into the phylogenetic relationship among Boraginaceae species and the maternal lineages of purple gromwells.</title>
        <authorList>
            <person name="Okada T."/>
            <person name="Watanabe K."/>
        </authorList>
    </citation>
    <scope>NUCLEOTIDE SEQUENCE [LARGE SCALE GENOMIC DNA]</scope>
</reference>
<dbReference type="PANTHER" id="PTHR34120:SF15">
    <property type="entry name" value="CALCIUM_CALMODULIN PROTEIN KINASE"/>
    <property type="match status" value="1"/>
</dbReference>
<organism evidence="2 3">
    <name type="scientific">Lithospermum erythrorhizon</name>
    <name type="common">Purple gromwell</name>
    <name type="synonym">Lithospermum officinale var. erythrorhizon</name>
    <dbReference type="NCBI Taxonomy" id="34254"/>
    <lineage>
        <taxon>Eukaryota</taxon>
        <taxon>Viridiplantae</taxon>
        <taxon>Streptophyta</taxon>
        <taxon>Embryophyta</taxon>
        <taxon>Tracheophyta</taxon>
        <taxon>Spermatophyta</taxon>
        <taxon>Magnoliopsida</taxon>
        <taxon>eudicotyledons</taxon>
        <taxon>Gunneridae</taxon>
        <taxon>Pentapetalae</taxon>
        <taxon>asterids</taxon>
        <taxon>lamiids</taxon>
        <taxon>Boraginales</taxon>
        <taxon>Boraginaceae</taxon>
        <taxon>Boraginoideae</taxon>
        <taxon>Lithospermeae</taxon>
        <taxon>Lithospermum</taxon>
    </lineage>
</organism>